<dbReference type="PROSITE" id="PS50109">
    <property type="entry name" value="HIS_KIN"/>
    <property type="match status" value="1"/>
</dbReference>
<sequence>MLRRLPIQVAFVVPFTLQLAATVGLVGYLSYRSGEETVRHLGDRLMTEVGARVNLYLESNLGKALQINQMNLQAVSDGEVLLENTDEIEALLWRRFQQFHGITSITIALEDGTWRFITRNALQPKPLRLGATDRDRPDRVIIHFIDDFGNRTQLLREVDKLLARERPWYRAAVRDRAPGWTEAFQIGQQPFLTVSAYAPFYDENDQLLGVSSVNLNLKHLQDFLQSLEICTGCRLAIVDRQGKLIADSVGGSLFRILDKTDATGIYRGRFQRLSPDESDDPTIAAAAVHWQTLEPEANSVVRSQFRLNSERYWLQLFPLTGDSIHPDWTIAVIVPQSEFMAQIAANTRRTLGLSALALVGAIAFGAIAVQWISRPLLRLQASSEAIAKGNLEATIHPEGVGCIYELSATFGLMQQQLQDSFAALAENRQQLQAIIESIPMGVGVFDAQGQLLLVNRSGRELLAGETPNAPLDGLSRAYRVYQAQTDLLYPSDKLPIVRALQGEIVRADDLEIEVASTRIPLEVFAAPIRDRENEIICAVNVFQDIRDRKQIETLLKNYNRELQAAVAAKTVQLQMAKEKAEIANQSKSTFIANMSHELRTPLNAILGFTQLLKNAPDLSQEHREHLQIVYGSGQHLLTLINSVLDLAKIEANKMTIDPVNFDLHELLHNIESLFSMKAQEKQLYWKVQCDRQVAPYLFGDRLKLRQILINLVNNAIKFTDTGYVYLTVTGVQLESNEQALSIAVEDSGPGISPEELSLLFSAFEQTTTGKKSAEGTGLGLTISQQFVHLLGGTLQVESEVGIGTKFFFQIPVIPVDSMDKTVPERRILGVVEGQPNYRILIVDDVAINRKLLLKILQPLGFECLEASHGQEAVDIAREWFPNLIWMDMKMPVMNGIAATQLIKQMPKGKEIIIIALSASVLEAEKQLTFNAGCDDFMHKPFSENALLEMMGCYLNIDYIYEEIDEVESMDSEFASDDEEYLSLAPIDKEWLHEFSEANLSLDFDRLIELLEKLSGRQPKVARRLLSWVNNFEYEKIQEFLDDLNS</sequence>
<evidence type="ECO:0000259" key="12">
    <source>
        <dbReference type="PROSITE" id="PS50110"/>
    </source>
</evidence>
<evidence type="ECO:0000256" key="1">
    <source>
        <dbReference type="ARBA" id="ARBA00000085"/>
    </source>
</evidence>
<dbReference type="InterPro" id="IPR011006">
    <property type="entry name" value="CheY-like_superfamily"/>
</dbReference>
<comment type="catalytic activity">
    <reaction evidence="1">
        <text>ATP + protein L-histidine = ADP + protein N-phospho-L-histidine.</text>
        <dbReference type="EC" id="2.7.13.3"/>
    </reaction>
</comment>
<dbReference type="InterPro" id="IPR000700">
    <property type="entry name" value="PAS-assoc_C"/>
</dbReference>
<dbReference type="PROSITE" id="PS50110">
    <property type="entry name" value="RESPONSE_REGULATORY"/>
    <property type="match status" value="1"/>
</dbReference>
<organism evidence="15 16">
    <name type="scientific">Roseofilum casamattae BLCC-M143</name>
    <dbReference type="NCBI Taxonomy" id="3022442"/>
    <lineage>
        <taxon>Bacteria</taxon>
        <taxon>Bacillati</taxon>
        <taxon>Cyanobacteriota</taxon>
        <taxon>Cyanophyceae</taxon>
        <taxon>Desertifilales</taxon>
        <taxon>Desertifilaceae</taxon>
        <taxon>Roseofilum</taxon>
        <taxon>Roseofilum casamattae</taxon>
    </lineage>
</organism>
<keyword evidence="15" id="KW-0547">Nucleotide-binding</keyword>
<feature type="domain" description="Response regulatory" evidence="12">
    <location>
        <begin position="838"/>
        <end position="954"/>
    </location>
</feature>
<dbReference type="Gene3D" id="6.10.340.10">
    <property type="match status" value="1"/>
</dbReference>
<dbReference type="PANTHER" id="PTHR43047">
    <property type="entry name" value="TWO-COMPONENT HISTIDINE PROTEIN KINASE"/>
    <property type="match status" value="1"/>
</dbReference>
<evidence type="ECO:0000256" key="4">
    <source>
        <dbReference type="ARBA" id="ARBA00022553"/>
    </source>
</evidence>
<dbReference type="SUPFAM" id="SSF47384">
    <property type="entry name" value="Homodimeric domain of signal transducing histidine kinase"/>
    <property type="match status" value="1"/>
</dbReference>
<dbReference type="InterPro" id="IPR001789">
    <property type="entry name" value="Sig_transdc_resp-reg_receiver"/>
</dbReference>
<dbReference type="InterPro" id="IPR036097">
    <property type="entry name" value="HisK_dim/P_sf"/>
</dbReference>
<keyword evidence="10" id="KW-0812">Transmembrane</keyword>
<feature type="modified residue" description="4-aspartylphosphate" evidence="8">
    <location>
        <position position="887"/>
    </location>
</feature>
<dbReference type="Pfam" id="PF08448">
    <property type="entry name" value="PAS_4"/>
    <property type="match status" value="1"/>
</dbReference>
<dbReference type="InterPro" id="IPR003661">
    <property type="entry name" value="HisK_dim/P_dom"/>
</dbReference>
<dbReference type="SUPFAM" id="SSF158472">
    <property type="entry name" value="HAMP domain-like"/>
    <property type="match status" value="1"/>
</dbReference>
<dbReference type="Pfam" id="PF22673">
    <property type="entry name" value="MCP-like_PDC_1"/>
    <property type="match status" value="1"/>
</dbReference>
<evidence type="ECO:0000256" key="2">
    <source>
        <dbReference type="ARBA" id="ARBA00004370"/>
    </source>
</evidence>
<feature type="domain" description="HAMP" evidence="14">
    <location>
        <begin position="370"/>
        <end position="422"/>
    </location>
</feature>
<dbReference type="InterPro" id="IPR004358">
    <property type="entry name" value="Sig_transdc_His_kin-like_C"/>
</dbReference>
<dbReference type="PROSITE" id="PS50113">
    <property type="entry name" value="PAC"/>
    <property type="match status" value="1"/>
</dbReference>
<dbReference type="InterPro" id="IPR003660">
    <property type="entry name" value="HAMP_dom"/>
</dbReference>
<dbReference type="Pfam" id="PF02518">
    <property type="entry name" value="HATPase_c"/>
    <property type="match status" value="1"/>
</dbReference>
<dbReference type="PROSITE" id="PS50885">
    <property type="entry name" value="HAMP"/>
    <property type="match status" value="1"/>
</dbReference>
<dbReference type="CDD" id="cd16922">
    <property type="entry name" value="HATPase_EvgS-ArcB-TorS-like"/>
    <property type="match status" value="1"/>
</dbReference>
<dbReference type="SMART" id="SM00448">
    <property type="entry name" value="REC"/>
    <property type="match status" value="1"/>
</dbReference>
<evidence type="ECO:0000259" key="11">
    <source>
        <dbReference type="PROSITE" id="PS50109"/>
    </source>
</evidence>
<evidence type="ECO:0000256" key="6">
    <source>
        <dbReference type="ARBA" id="ARBA00022777"/>
    </source>
</evidence>
<feature type="transmembrane region" description="Helical" evidence="10">
    <location>
        <begin position="350"/>
        <end position="372"/>
    </location>
</feature>
<dbReference type="CDD" id="cd00130">
    <property type="entry name" value="PAS"/>
    <property type="match status" value="1"/>
</dbReference>
<proteinExistence type="predicted"/>
<dbReference type="Pfam" id="PF00072">
    <property type="entry name" value="Response_reg"/>
    <property type="match status" value="1"/>
</dbReference>
<dbReference type="GO" id="GO:0005524">
    <property type="term" value="F:ATP binding"/>
    <property type="evidence" value="ECO:0007669"/>
    <property type="project" value="UniProtKB-KW"/>
</dbReference>
<keyword evidence="10" id="KW-0472">Membrane</keyword>
<dbReference type="InterPro" id="IPR003594">
    <property type="entry name" value="HATPase_dom"/>
</dbReference>
<evidence type="ECO:0000256" key="3">
    <source>
        <dbReference type="ARBA" id="ARBA00012438"/>
    </source>
</evidence>
<feature type="domain" description="PAC" evidence="13">
    <location>
        <begin position="498"/>
        <end position="557"/>
    </location>
</feature>
<dbReference type="PRINTS" id="PR00344">
    <property type="entry name" value="BCTRLSENSOR"/>
</dbReference>
<dbReference type="SMART" id="SM00387">
    <property type="entry name" value="HATPase_c"/>
    <property type="match status" value="1"/>
</dbReference>
<dbReference type="CDD" id="cd06225">
    <property type="entry name" value="HAMP"/>
    <property type="match status" value="1"/>
</dbReference>
<keyword evidence="7" id="KW-0902">Two-component regulatory system</keyword>
<dbReference type="Gene3D" id="1.10.287.130">
    <property type="match status" value="1"/>
</dbReference>
<keyword evidence="9" id="KW-0175">Coiled coil</keyword>
<evidence type="ECO:0000259" key="13">
    <source>
        <dbReference type="PROSITE" id="PS50113"/>
    </source>
</evidence>
<evidence type="ECO:0000256" key="9">
    <source>
        <dbReference type="SAM" id="Coils"/>
    </source>
</evidence>
<evidence type="ECO:0000259" key="14">
    <source>
        <dbReference type="PROSITE" id="PS50885"/>
    </source>
</evidence>
<evidence type="ECO:0000256" key="5">
    <source>
        <dbReference type="ARBA" id="ARBA00022679"/>
    </source>
</evidence>
<dbReference type="Gene3D" id="3.30.450.20">
    <property type="entry name" value="PAS domain"/>
    <property type="match status" value="2"/>
</dbReference>
<dbReference type="Pfam" id="PF00672">
    <property type="entry name" value="HAMP"/>
    <property type="match status" value="1"/>
</dbReference>
<evidence type="ECO:0000256" key="7">
    <source>
        <dbReference type="ARBA" id="ARBA00023012"/>
    </source>
</evidence>
<dbReference type="EC" id="2.7.13.3" evidence="3"/>
<dbReference type="SMART" id="SM00388">
    <property type="entry name" value="HisKA"/>
    <property type="match status" value="1"/>
</dbReference>
<keyword evidence="4 8" id="KW-0597">Phosphoprotein</keyword>
<feature type="transmembrane region" description="Helical" evidence="10">
    <location>
        <begin position="6"/>
        <end position="31"/>
    </location>
</feature>
<evidence type="ECO:0000313" key="16">
    <source>
        <dbReference type="Proteomes" id="UP001232992"/>
    </source>
</evidence>
<feature type="coiled-coil region" evidence="9">
    <location>
        <begin position="548"/>
        <end position="579"/>
    </location>
</feature>
<dbReference type="SUPFAM" id="SSF52172">
    <property type="entry name" value="CheY-like"/>
    <property type="match status" value="1"/>
</dbReference>
<dbReference type="InterPro" id="IPR013656">
    <property type="entry name" value="PAS_4"/>
</dbReference>
<dbReference type="SMART" id="SM00304">
    <property type="entry name" value="HAMP"/>
    <property type="match status" value="1"/>
</dbReference>
<keyword evidence="5" id="KW-0808">Transferase</keyword>
<dbReference type="CDD" id="cd17546">
    <property type="entry name" value="REC_hyHK_CKI1_RcsC-like"/>
    <property type="match status" value="1"/>
</dbReference>
<dbReference type="InterPro" id="IPR036890">
    <property type="entry name" value="HATPase_C_sf"/>
</dbReference>
<dbReference type="Pfam" id="PF00512">
    <property type="entry name" value="HisKA"/>
    <property type="match status" value="1"/>
</dbReference>
<dbReference type="InterPro" id="IPR005467">
    <property type="entry name" value="His_kinase_dom"/>
</dbReference>
<reference evidence="15 16" key="1">
    <citation type="submission" date="2023-01" db="EMBL/GenBank/DDBJ databases">
        <title>Novel diversity within Roseofilum (Cyanobacteria; Desertifilaceae) from marine benthic mats with descriptions of four novel species.</title>
        <authorList>
            <person name="Wang Y."/>
            <person name="Berthold D.E."/>
            <person name="Hu J."/>
            <person name="Lefler F.W."/>
            <person name="Laughinghouse H.D. IV."/>
        </authorList>
    </citation>
    <scope>NUCLEOTIDE SEQUENCE [LARGE SCALE GENOMIC DNA]</scope>
    <source>
        <strain evidence="15 16">BLCC-M143</strain>
    </source>
</reference>
<dbReference type="InterPro" id="IPR000014">
    <property type="entry name" value="PAS"/>
</dbReference>
<dbReference type="Gene3D" id="3.40.50.2300">
    <property type="match status" value="1"/>
</dbReference>
<dbReference type="RefSeq" id="WP_283756824.1">
    <property type="nucleotide sequence ID" value="NZ_JAQOSQ010000002.1"/>
</dbReference>
<keyword evidence="16" id="KW-1185">Reference proteome</keyword>
<dbReference type="CDD" id="cd00082">
    <property type="entry name" value="HisKA"/>
    <property type="match status" value="1"/>
</dbReference>
<keyword evidence="6" id="KW-0418">Kinase</keyword>
<evidence type="ECO:0000256" key="8">
    <source>
        <dbReference type="PROSITE-ProRule" id="PRU00169"/>
    </source>
</evidence>
<keyword evidence="15" id="KW-0067">ATP-binding</keyword>
<dbReference type="SUPFAM" id="SSF55874">
    <property type="entry name" value="ATPase domain of HSP90 chaperone/DNA topoisomerase II/histidine kinase"/>
    <property type="match status" value="1"/>
</dbReference>
<protein>
    <recommendedName>
        <fullName evidence="3">histidine kinase</fullName>
        <ecNumber evidence="3">2.7.13.3</ecNumber>
    </recommendedName>
</protein>
<dbReference type="InterPro" id="IPR035965">
    <property type="entry name" value="PAS-like_dom_sf"/>
</dbReference>
<evidence type="ECO:0000313" key="15">
    <source>
        <dbReference type="EMBL" id="MDJ1182171.1"/>
    </source>
</evidence>
<comment type="subcellular location">
    <subcellularLocation>
        <location evidence="2">Membrane</location>
    </subcellularLocation>
</comment>
<accession>A0ABT7BSL6</accession>
<dbReference type="Proteomes" id="UP001232992">
    <property type="component" value="Unassembled WGS sequence"/>
</dbReference>
<feature type="domain" description="Histidine kinase" evidence="11">
    <location>
        <begin position="593"/>
        <end position="814"/>
    </location>
</feature>
<evidence type="ECO:0000256" key="10">
    <source>
        <dbReference type="SAM" id="Phobius"/>
    </source>
</evidence>
<name>A0ABT7BSL6_9CYAN</name>
<keyword evidence="10" id="KW-1133">Transmembrane helix</keyword>
<dbReference type="EMBL" id="JAQOSQ010000002">
    <property type="protein sequence ID" value="MDJ1182171.1"/>
    <property type="molecule type" value="Genomic_DNA"/>
</dbReference>
<comment type="caution">
    <text evidence="15">The sequence shown here is derived from an EMBL/GenBank/DDBJ whole genome shotgun (WGS) entry which is preliminary data.</text>
</comment>
<gene>
    <name evidence="15" type="ORF">PMH09_03105</name>
</gene>
<dbReference type="Gene3D" id="3.30.565.10">
    <property type="entry name" value="Histidine kinase-like ATPase, C-terminal domain"/>
    <property type="match status" value="1"/>
</dbReference>
<dbReference type="SUPFAM" id="SSF55785">
    <property type="entry name" value="PYP-like sensor domain (PAS domain)"/>
    <property type="match status" value="1"/>
</dbReference>